<proteinExistence type="predicted"/>
<feature type="region of interest" description="Disordered" evidence="1">
    <location>
        <begin position="98"/>
        <end position="321"/>
    </location>
</feature>
<comment type="caution">
    <text evidence="2">The sequence shown here is derived from an EMBL/GenBank/DDBJ whole genome shotgun (WGS) entry which is preliminary data.</text>
</comment>
<evidence type="ECO:0000313" key="3">
    <source>
        <dbReference type="Proteomes" id="UP000626109"/>
    </source>
</evidence>
<gene>
    <name evidence="2" type="ORF">PGLA2088_LOCUS7497</name>
</gene>
<dbReference type="EMBL" id="CAJNNW010007788">
    <property type="protein sequence ID" value="CAE8649522.1"/>
    <property type="molecule type" value="Genomic_DNA"/>
</dbReference>
<feature type="non-terminal residue" evidence="2">
    <location>
        <position position="609"/>
    </location>
</feature>
<accession>A0A813IFY6</accession>
<dbReference type="Proteomes" id="UP000626109">
    <property type="component" value="Unassembled WGS sequence"/>
</dbReference>
<feature type="compositionally biased region" description="Low complexity" evidence="1">
    <location>
        <begin position="118"/>
        <end position="165"/>
    </location>
</feature>
<protein>
    <submittedName>
        <fullName evidence="2">Uncharacterized protein</fullName>
    </submittedName>
</protein>
<dbReference type="AlphaFoldDB" id="A0A813IFY6"/>
<reference evidence="2" key="1">
    <citation type="submission" date="2021-02" db="EMBL/GenBank/DDBJ databases">
        <authorList>
            <person name="Dougan E. K."/>
            <person name="Rhodes N."/>
            <person name="Thang M."/>
            <person name="Chan C."/>
        </authorList>
    </citation>
    <scope>NUCLEOTIDE SEQUENCE</scope>
</reference>
<feature type="region of interest" description="Disordered" evidence="1">
    <location>
        <begin position="1"/>
        <end position="66"/>
    </location>
</feature>
<evidence type="ECO:0000313" key="2">
    <source>
        <dbReference type="EMBL" id="CAE8649522.1"/>
    </source>
</evidence>
<feature type="compositionally biased region" description="Polar residues" evidence="1">
    <location>
        <begin position="268"/>
        <end position="284"/>
    </location>
</feature>
<name>A0A813IFY6_POLGL</name>
<feature type="compositionally biased region" description="Basic and acidic residues" evidence="1">
    <location>
        <begin position="166"/>
        <end position="190"/>
    </location>
</feature>
<dbReference type="PROSITE" id="PS50096">
    <property type="entry name" value="IQ"/>
    <property type="match status" value="1"/>
</dbReference>
<feature type="compositionally biased region" description="Low complexity" evidence="1">
    <location>
        <begin position="246"/>
        <end position="267"/>
    </location>
</feature>
<feature type="compositionally biased region" description="Basic and acidic residues" evidence="1">
    <location>
        <begin position="304"/>
        <end position="321"/>
    </location>
</feature>
<evidence type="ECO:0000256" key="1">
    <source>
        <dbReference type="SAM" id="MobiDB-lite"/>
    </source>
</evidence>
<feature type="compositionally biased region" description="Low complexity" evidence="1">
    <location>
        <begin position="191"/>
        <end position="223"/>
    </location>
</feature>
<sequence length="609" mass="65285">MHDHSSSTSSKLNGHNSSSHSNRSSSSNNSNKQCSSHNNNNNNINDNTNSMSKHTNNDSNNDNSSSINRRQRNLLLLAAGQPLLTVASTAGVVDQSCSHNRSATGECGSDNNNHNHHNNNNNNNKPQQNTNSNNDHNNNNDNNNNNHNHNNNASHNGSNRGSSSPNKHETSNASKTHESIRSSSSSHEDPSASASSSNNSHNNNHNNHNNNNNASASSSSNGSDCTHKQGHAKSSSSDCSHEHNSHNNNNNHSNNSNNNSSNNSSSSGQSCCARTQPLSPTPENGTGERRVSDGDFTTLGQARQSKDRAYDDRASEHSAAESIDGSRELCLLLANSRSASADEAGDTFRALAAELLGALSPVPPEEFLPGPGTLAAMRMQQHLGGASHGGDSFRGRCLHRSYIPSPMHIQVDLPALGEQQAVVSPVDAMAAATWQMGTQPLPHLLQPESPGVTLLEAELREITAGRAMLCSNGSTRELLAEEVRTTPFARRLSLAGAQSRAGSGFSTPLSSTNLLVSPPTRARQEVAASKIQAAARGRRFRVSALRKATEEIQELRQKVEDYERHVLPQIVAHGAVRQATLRSELVVAQTAMTQSKLDRMQLSSRVHEA</sequence>
<organism evidence="2 3">
    <name type="scientific">Polarella glacialis</name>
    <name type="common">Dinoflagellate</name>
    <dbReference type="NCBI Taxonomy" id="89957"/>
    <lineage>
        <taxon>Eukaryota</taxon>
        <taxon>Sar</taxon>
        <taxon>Alveolata</taxon>
        <taxon>Dinophyceae</taxon>
        <taxon>Suessiales</taxon>
        <taxon>Suessiaceae</taxon>
        <taxon>Polarella</taxon>
    </lineage>
</organism>